<feature type="transmembrane region" description="Helical" evidence="2">
    <location>
        <begin position="737"/>
        <end position="755"/>
    </location>
</feature>
<sequence>MAELCGFVGNPDAYGLGIRTGIYTQVISTLITNHFLPQELNSTWTANLIFVSALILALVKSISQSNGFFAAEGFVLLQLILLFFLAVISASGGVFVLVDLFCSFLDGSLDAETYKMLKQISDPNEKILLPTQKLSKLGRAYSDGSPLRYTARLMLALATSSLNLWYWISGAQILQHDTAGCSTKVFLFVRVGVTGPVRTFFIVMGTFYAAWHFVILLFGTFPFPQLGSKDSVKEMFLAAFDPRSPAERARSKGIKGLLDEELHSQKQHKQTPSSKRILLCLHIVMFTWSSAVIVYSILAVELTLAWNHVRGVYDVSSTGQLIPLFIGLVGLVRAVLSALVEHSGRIKKKSADRPPIILQQDTGAYRYWVPPSDKRPQVISFKARRPERRWSCDGAIPNPNDTEAPTVEWVKTHEAPDPVSPVHPDWEEKRLRKEAGVRPPPKVLWPTARFIYEDGSGHRHAFHDTLIARRISWHAGFTYRPPTEPHREREIFQTPLRRRRQAFQQEEKRKNWWRRKLADLERQRETKKHADIADLSSERWQRFRSQQDDGSGSDLSRRSSSSAPTDVSGPPWLPADVDNETLLWMRSYNEAFPPARRSVLWFRSTNSLRDINSVYSGIDGRDMPFLRSLRGEPYRSSDTMVYAQRSSSGPRGGSRWGHFDRPSSRLDSPYSSASSVVFVPTTRRGRRNRSTIPGGGSRSRSGSGSGSRSHSAASSRSRSRSHSSSGSTISIKGKRHWPIGYIILGLFMIAVMFVFNRCQAYFYERRVKANADPGPVRAHAALYYCPRCDHDLRSYEHTREWVTVRPPKSKVSRWDRREFFRKANEDFGPAYTKRTLFFLAGLLLNRLAQYRWTKELGHLIRSRMEPILEAQRAFEEEEESKRAESAFSPV</sequence>
<reference evidence="3" key="1">
    <citation type="submission" date="2011-07" db="EMBL/GenBank/DDBJ databases">
        <title>The Genome Sequence of Exophiala (Wangiella) dermatitidis NIH/UT8656.</title>
        <authorList>
            <consortium name="The Broad Institute Genome Sequencing Platform"/>
            <person name="Cuomo C."/>
            <person name="Wang Z."/>
            <person name="Hunicke-Smith S."/>
            <person name="Szanislo P.J."/>
            <person name="Earl A."/>
            <person name="Young S.K."/>
            <person name="Zeng Q."/>
            <person name="Gargeya S."/>
            <person name="Fitzgerald M."/>
            <person name="Haas B."/>
            <person name="Abouelleil A."/>
            <person name="Alvarado L."/>
            <person name="Arachchi H.M."/>
            <person name="Berlin A."/>
            <person name="Brown A."/>
            <person name="Chapman S.B."/>
            <person name="Chen Z."/>
            <person name="Dunbar C."/>
            <person name="Freedman E."/>
            <person name="Gearin G."/>
            <person name="Gellesch M."/>
            <person name="Goldberg J."/>
            <person name="Griggs A."/>
            <person name="Gujja S."/>
            <person name="Heiman D."/>
            <person name="Howarth C."/>
            <person name="Larson L."/>
            <person name="Lui A."/>
            <person name="MacDonald P.J.P."/>
            <person name="Montmayeur A."/>
            <person name="Murphy C."/>
            <person name="Neiman D."/>
            <person name="Pearson M."/>
            <person name="Priest M."/>
            <person name="Roberts A."/>
            <person name="Saif S."/>
            <person name="Shea T."/>
            <person name="Shenoy N."/>
            <person name="Sisk P."/>
            <person name="Stolte C."/>
            <person name="Sykes S."/>
            <person name="Wortman J."/>
            <person name="Nusbaum C."/>
            <person name="Birren B."/>
        </authorList>
    </citation>
    <scope>NUCLEOTIDE SEQUENCE</scope>
    <source>
        <strain evidence="3">NIH/UT8656</strain>
    </source>
</reference>
<gene>
    <name evidence="3" type="ORF">HMPREF1120_08131</name>
</gene>
<organism evidence="3 4">
    <name type="scientific">Exophiala dermatitidis (strain ATCC 34100 / CBS 525.76 / NIH/UT8656)</name>
    <name type="common">Black yeast</name>
    <name type="synonym">Wangiella dermatitidis</name>
    <dbReference type="NCBI Taxonomy" id="858893"/>
    <lineage>
        <taxon>Eukaryota</taxon>
        <taxon>Fungi</taxon>
        <taxon>Dikarya</taxon>
        <taxon>Ascomycota</taxon>
        <taxon>Pezizomycotina</taxon>
        <taxon>Eurotiomycetes</taxon>
        <taxon>Chaetothyriomycetidae</taxon>
        <taxon>Chaetothyriales</taxon>
        <taxon>Herpotrichiellaceae</taxon>
        <taxon>Exophiala</taxon>
    </lineage>
</organism>
<evidence type="ECO:0000313" key="3">
    <source>
        <dbReference type="EMBL" id="EHY60160.1"/>
    </source>
</evidence>
<feature type="compositionally biased region" description="Low complexity" evidence="1">
    <location>
        <begin position="548"/>
        <end position="562"/>
    </location>
</feature>
<dbReference type="VEuPathDB" id="FungiDB:HMPREF1120_08131"/>
<feature type="transmembrane region" description="Helical" evidence="2">
    <location>
        <begin position="74"/>
        <end position="98"/>
    </location>
</feature>
<keyword evidence="2" id="KW-0472">Membrane</keyword>
<feature type="region of interest" description="Disordered" evidence="1">
    <location>
        <begin position="541"/>
        <end position="573"/>
    </location>
</feature>
<dbReference type="RefSeq" id="XP_009160621.1">
    <property type="nucleotide sequence ID" value="XM_009162373.1"/>
</dbReference>
<dbReference type="STRING" id="858893.H6CAJ6"/>
<dbReference type="HOGENOM" id="CLU_324400_0_0_1"/>
<accession>H6CAJ6</accession>
<feature type="region of interest" description="Disordered" evidence="1">
    <location>
        <begin position="637"/>
        <end position="730"/>
    </location>
</feature>
<name>H6CAJ6_EXODN</name>
<dbReference type="Proteomes" id="UP000007304">
    <property type="component" value="Unassembled WGS sequence"/>
</dbReference>
<feature type="compositionally biased region" description="Low complexity" evidence="1">
    <location>
        <begin position="698"/>
        <end position="727"/>
    </location>
</feature>
<dbReference type="AlphaFoldDB" id="H6CAJ6"/>
<feature type="region of interest" description="Disordered" evidence="1">
    <location>
        <begin position="480"/>
        <end position="500"/>
    </location>
</feature>
<feature type="transmembrane region" description="Helical" evidence="2">
    <location>
        <begin position="44"/>
        <end position="62"/>
    </location>
</feature>
<evidence type="ECO:0000313" key="4">
    <source>
        <dbReference type="Proteomes" id="UP000007304"/>
    </source>
</evidence>
<feature type="transmembrane region" description="Helical" evidence="2">
    <location>
        <begin position="277"/>
        <end position="300"/>
    </location>
</feature>
<evidence type="ECO:0000256" key="2">
    <source>
        <dbReference type="SAM" id="Phobius"/>
    </source>
</evidence>
<proteinExistence type="predicted"/>
<dbReference type="GeneID" id="20312770"/>
<evidence type="ECO:0000256" key="1">
    <source>
        <dbReference type="SAM" id="MobiDB-lite"/>
    </source>
</evidence>
<feature type="transmembrane region" description="Helical" evidence="2">
    <location>
        <begin position="320"/>
        <end position="340"/>
    </location>
</feature>
<feature type="compositionally biased region" description="Polar residues" evidence="1">
    <location>
        <begin position="665"/>
        <end position="675"/>
    </location>
</feature>
<dbReference type="eggNOG" id="ENOG502SEK1">
    <property type="taxonomic scope" value="Eukaryota"/>
</dbReference>
<feature type="transmembrane region" description="Helical" evidence="2">
    <location>
        <begin position="200"/>
        <end position="223"/>
    </location>
</feature>
<dbReference type="InParanoid" id="H6CAJ6"/>
<keyword evidence="2" id="KW-0812">Transmembrane</keyword>
<keyword evidence="4" id="KW-1185">Reference proteome</keyword>
<keyword evidence="2" id="KW-1133">Transmembrane helix</keyword>
<protein>
    <submittedName>
        <fullName evidence="3">Uncharacterized protein</fullName>
    </submittedName>
</protein>
<dbReference type="EMBL" id="JH226136">
    <property type="protein sequence ID" value="EHY60160.1"/>
    <property type="molecule type" value="Genomic_DNA"/>
</dbReference>